<reference evidence="7 8" key="1">
    <citation type="submission" date="2020-01" db="EMBL/GenBank/DDBJ databases">
        <title>Draft genome sequence of Aspergillus lentulus IFM 60648.</title>
        <authorList>
            <person name="Takahashi H."/>
            <person name="Yaguchi T."/>
        </authorList>
    </citation>
    <scope>NUCLEOTIDE SEQUENCE [LARGE SCALE GENOMIC DNA]</scope>
    <source>
        <strain evidence="7 8">IFM 60648</strain>
    </source>
</reference>
<dbReference type="PIRSF" id="PIRSF006060">
    <property type="entry name" value="AA_transporter"/>
    <property type="match status" value="1"/>
</dbReference>
<evidence type="ECO:0000256" key="5">
    <source>
        <dbReference type="ARBA" id="ARBA00023136"/>
    </source>
</evidence>
<proteinExistence type="predicted"/>
<comment type="caution">
    <text evidence="7">The sequence shown here is derived from an EMBL/GenBank/DDBJ whole genome shotgun (WGS) entry which is preliminary data.</text>
</comment>
<keyword evidence="8" id="KW-1185">Reference proteome</keyword>
<feature type="transmembrane region" description="Helical" evidence="6">
    <location>
        <begin position="294"/>
        <end position="318"/>
    </location>
</feature>
<feature type="transmembrane region" description="Helical" evidence="6">
    <location>
        <begin position="422"/>
        <end position="444"/>
    </location>
</feature>
<dbReference type="PROSITE" id="PS00218">
    <property type="entry name" value="AMINO_ACID_PERMEASE_1"/>
    <property type="match status" value="1"/>
</dbReference>
<feature type="transmembrane region" description="Helical" evidence="6">
    <location>
        <begin position="396"/>
        <end position="416"/>
    </location>
</feature>
<feature type="transmembrane region" description="Helical" evidence="6">
    <location>
        <begin position="492"/>
        <end position="514"/>
    </location>
</feature>
<organism evidence="7 8">
    <name type="scientific">Aspergillus lentulus</name>
    <dbReference type="NCBI Taxonomy" id="293939"/>
    <lineage>
        <taxon>Eukaryota</taxon>
        <taxon>Fungi</taxon>
        <taxon>Dikarya</taxon>
        <taxon>Ascomycota</taxon>
        <taxon>Pezizomycotina</taxon>
        <taxon>Eurotiomycetes</taxon>
        <taxon>Eurotiomycetidae</taxon>
        <taxon>Eurotiales</taxon>
        <taxon>Aspergillaceae</taxon>
        <taxon>Aspergillus</taxon>
        <taxon>Aspergillus subgen. Fumigati</taxon>
    </lineage>
</organism>
<feature type="transmembrane region" description="Helical" evidence="6">
    <location>
        <begin position="163"/>
        <end position="184"/>
    </location>
</feature>
<dbReference type="PANTHER" id="PTHR45649:SF11">
    <property type="entry name" value="TRANSPORTER, PUTATIVE (EUROFUNG)-RELATED"/>
    <property type="match status" value="1"/>
</dbReference>
<feature type="transmembrane region" description="Helical" evidence="6">
    <location>
        <begin position="190"/>
        <end position="209"/>
    </location>
</feature>
<dbReference type="InterPro" id="IPR002293">
    <property type="entry name" value="AA/rel_permease1"/>
</dbReference>
<dbReference type="Proteomes" id="UP000465220">
    <property type="component" value="Unassembled WGS sequence"/>
</dbReference>
<feature type="transmembrane region" description="Helical" evidence="6">
    <location>
        <begin position="343"/>
        <end position="365"/>
    </location>
</feature>
<keyword evidence="4 6" id="KW-1133">Transmembrane helix</keyword>
<evidence type="ECO:0000256" key="6">
    <source>
        <dbReference type="SAM" id="Phobius"/>
    </source>
</evidence>
<evidence type="ECO:0000313" key="8">
    <source>
        <dbReference type="Proteomes" id="UP000465220"/>
    </source>
</evidence>
<protein>
    <submittedName>
        <fullName evidence="7">Choline transport protein</fullName>
    </submittedName>
</protein>
<feature type="transmembrane region" description="Helical" evidence="6">
    <location>
        <begin position="122"/>
        <end position="151"/>
    </location>
</feature>
<evidence type="ECO:0000256" key="4">
    <source>
        <dbReference type="ARBA" id="ARBA00022989"/>
    </source>
</evidence>
<name>A0ABQ1ATW2_ASPLE</name>
<evidence type="ECO:0000256" key="2">
    <source>
        <dbReference type="ARBA" id="ARBA00022448"/>
    </source>
</evidence>
<dbReference type="EMBL" id="BLKI01000060">
    <property type="protein sequence ID" value="GFF87970.1"/>
    <property type="molecule type" value="Genomic_DNA"/>
</dbReference>
<accession>A0ABQ1ATW2</accession>
<gene>
    <name evidence="7" type="ORF">IFM60648_08229</name>
</gene>
<comment type="subcellular location">
    <subcellularLocation>
        <location evidence="1">Membrane</location>
        <topology evidence="1">Multi-pass membrane protein</topology>
    </subcellularLocation>
</comment>
<keyword evidence="3 6" id="KW-0812">Transmembrane</keyword>
<keyword evidence="2" id="KW-0813">Transport</keyword>
<feature type="transmembrane region" description="Helical" evidence="6">
    <location>
        <begin position="70"/>
        <end position="89"/>
    </location>
</feature>
<sequence>MVVSKTERSGPASVLAADDALPQAQGQQRELPQQFSASSALAFAYIVTNSWVGYSGTFSTALLAGGGPAVFYGVIVAGIVCTIITLGLAELASAFPSSGGQYHYTYMVSSPKTRTPCAFVCGWLSCLAWCLTTVSGTIFTAQAILALVSFLNKDYQPRQWQTYLVFLALVILATAVVCLLAHWLPRLQEIMFWSSISAFVVCLAAVLGMSKSKQPARVVFTQYENETGWPDGLSFLIGLGTCMYLFGATDAATHIAEACLINPNPPPPPPAALRVTSTDYSQEVPDPGRNIPKVMWLTPMIGIATTVPFVVATLFATVDLGEIVRSKLPILTLYHQATGSKDVAAIFTVWLIFNYFGGVLAGVATSGRMTWAFARDNGLPFSSTLATVHPRFQTPVASTIACAALMALYGLIYIASSTAYSSIVSMAILSMNATYVIPQGILLFRGREKVLVARYFDLGRYGVFVNAFSCVWVGLYTVIFCFPTIMPPTPSNMNYLAPVVVVIVVLILVVWYGAKKQTFFGPSVVIADALAQESSIAIVSKRAVP</sequence>
<keyword evidence="5 6" id="KW-0472">Membrane</keyword>
<evidence type="ECO:0000256" key="3">
    <source>
        <dbReference type="ARBA" id="ARBA00022692"/>
    </source>
</evidence>
<evidence type="ECO:0000256" key="1">
    <source>
        <dbReference type="ARBA" id="ARBA00004141"/>
    </source>
</evidence>
<feature type="transmembrane region" description="Helical" evidence="6">
    <location>
        <begin position="42"/>
        <end position="63"/>
    </location>
</feature>
<dbReference type="PANTHER" id="PTHR45649">
    <property type="entry name" value="AMINO-ACID PERMEASE BAT1"/>
    <property type="match status" value="1"/>
</dbReference>
<dbReference type="InterPro" id="IPR004840">
    <property type="entry name" value="Amino_acid_permease_CS"/>
</dbReference>
<feature type="transmembrane region" description="Helical" evidence="6">
    <location>
        <begin position="464"/>
        <end position="486"/>
    </location>
</feature>
<evidence type="ECO:0000313" key="7">
    <source>
        <dbReference type="EMBL" id="GFF87970.1"/>
    </source>
</evidence>
<dbReference type="Pfam" id="PF13520">
    <property type="entry name" value="AA_permease_2"/>
    <property type="match status" value="1"/>
</dbReference>
<dbReference type="Gene3D" id="1.20.1740.10">
    <property type="entry name" value="Amino acid/polyamine transporter I"/>
    <property type="match status" value="1"/>
</dbReference>